<dbReference type="EMBL" id="KN847321">
    <property type="protein sequence ID" value="KIW53053.1"/>
    <property type="molecule type" value="Genomic_DNA"/>
</dbReference>
<dbReference type="InterPro" id="IPR050660">
    <property type="entry name" value="NEK_Ser/Thr_kinase"/>
</dbReference>
<dbReference type="SMART" id="SM00220">
    <property type="entry name" value="S_TKc"/>
    <property type="match status" value="1"/>
</dbReference>
<evidence type="ECO:0000259" key="7">
    <source>
        <dbReference type="PROSITE" id="PS50011"/>
    </source>
</evidence>
<dbReference type="GO" id="GO:0004674">
    <property type="term" value="F:protein serine/threonine kinase activity"/>
    <property type="evidence" value="ECO:0007669"/>
    <property type="project" value="UniProtKB-EC"/>
</dbReference>
<evidence type="ECO:0000256" key="5">
    <source>
        <dbReference type="ARBA" id="ARBA00022840"/>
    </source>
</evidence>
<keyword evidence="9" id="KW-1185">Reference proteome</keyword>
<dbReference type="PROSITE" id="PS00108">
    <property type="entry name" value="PROTEIN_KINASE_ST"/>
    <property type="match status" value="1"/>
</dbReference>
<protein>
    <recommendedName>
        <fullName evidence="1">non-specific serine/threonine protein kinase</fullName>
        <ecNumber evidence="1">2.7.11.1</ecNumber>
    </recommendedName>
</protein>
<accession>A0A0D2ECJ2</accession>
<keyword evidence="5" id="KW-0067">ATP-binding</keyword>
<evidence type="ECO:0000313" key="8">
    <source>
        <dbReference type="EMBL" id="KIW53053.1"/>
    </source>
</evidence>
<evidence type="ECO:0000256" key="6">
    <source>
        <dbReference type="SAM" id="MobiDB-lite"/>
    </source>
</evidence>
<feature type="compositionally biased region" description="Polar residues" evidence="6">
    <location>
        <begin position="424"/>
        <end position="437"/>
    </location>
</feature>
<dbReference type="GO" id="GO:0005524">
    <property type="term" value="F:ATP binding"/>
    <property type="evidence" value="ECO:0007669"/>
    <property type="project" value="UniProtKB-KW"/>
</dbReference>
<dbReference type="InterPro" id="IPR008271">
    <property type="entry name" value="Ser/Thr_kinase_AS"/>
</dbReference>
<evidence type="ECO:0000256" key="4">
    <source>
        <dbReference type="ARBA" id="ARBA00022777"/>
    </source>
</evidence>
<dbReference type="GeneID" id="25330560"/>
<name>A0A0D2ECJ2_9EURO</name>
<feature type="domain" description="Protein kinase" evidence="7">
    <location>
        <begin position="22"/>
        <end position="367"/>
    </location>
</feature>
<dbReference type="Gene3D" id="1.10.510.10">
    <property type="entry name" value="Transferase(Phosphotransferase) domain 1"/>
    <property type="match status" value="1"/>
</dbReference>
<dbReference type="CDD" id="cd00180">
    <property type="entry name" value="PKc"/>
    <property type="match status" value="1"/>
</dbReference>
<feature type="region of interest" description="Disordered" evidence="6">
    <location>
        <begin position="404"/>
        <end position="649"/>
    </location>
</feature>
<dbReference type="RefSeq" id="XP_013313637.1">
    <property type="nucleotide sequence ID" value="XM_013458183.1"/>
</dbReference>
<dbReference type="Proteomes" id="UP000054342">
    <property type="component" value="Unassembled WGS sequence"/>
</dbReference>
<keyword evidence="4" id="KW-0418">Kinase</keyword>
<dbReference type="InterPro" id="IPR011009">
    <property type="entry name" value="Kinase-like_dom_sf"/>
</dbReference>
<dbReference type="HOGENOM" id="CLU_357533_0_0_1"/>
<dbReference type="InterPro" id="IPR000719">
    <property type="entry name" value="Prot_kinase_dom"/>
</dbReference>
<dbReference type="SUPFAM" id="SSF56112">
    <property type="entry name" value="Protein kinase-like (PK-like)"/>
    <property type="match status" value="1"/>
</dbReference>
<gene>
    <name evidence="8" type="ORF">PV05_08652</name>
</gene>
<evidence type="ECO:0000313" key="9">
    <source>
        <dbReference type="Proteomes" id="UP000054342"/>
    </source>
</evidence>
<organism evidence="8 9">
    <name type="scientific">Exophiala xenobiotica</name>
    <dbReference type="NCBI Taxonomy" id="348802"/>
    <lineage>
        <taxon>Eukaryota</taxon>
        <taxon>Fungi</taxon>
        <taxon>Dikarya</taxon>
        <taxon>Ascomycota</taxon>
        <taxon>Pezizomycotina</taxon>
        <taxon>Eurotiomycetes</taxon>
        <taxon>Chaetothyriomycetidae</taxon>
        <taxon>Chaetothyriales</taxon>
        <taxon>Herpotrichiellaceae</taxon>
        <taxon>Exophiala</taxon>
    </lineage>
</organism>
<feature type="compositionally biased region" description="Polar residues" evidence="6">
    <location>
        <begin position="601"/>
        <end position="611"/>
    </location>
</feature>
<reference evidence="8 9" key="1">
    <citation type="submission" date="2015-01" db="EMBL/GenBank/DDBJ databases">
        <title>The Genome Sequence of Exophiala xenobiotica CBS118157.</title>
        <authorList>
            <consortium name="The Broad Institute Genomics Platform"/>
            <person name="Cuomo C."/>
            <person name="de Hoog S."/>
            <person name="Gorbushina A."/>
            <person name="Stielow B."/>
            <person name="Teixiera M."/>
            <person name="Abouelleil A."/>
            <person name="Chapman S.B."/>
            <person name="Priest M."/>
            <person name="Young S.K."/>
            <person name="Wortman J."/>
            <person name="Nusbaum C."/>
            <person name="Birren B."/>
        </authorList>
    </citation>
    <scope>NUCLEOTIDE SEQUENCE [LARGE SCALE GENOMIC DNA]</scope>
    <source>
        <strain evidence="8 9">CBS 118157</strain>
    </source>
</reference>
<dbReference type="PANTHER" id="PTHR43671:SF13">
    <property type="entry name" value="SERINE_THREONINE-PROTEIN KINASE NEK2"/>
    <property type="match status" value="1"/>
</dbReference>
<dbReference type="Pfam" id="PF00069">
    <property type="entry name" value="Pkinase"/>
    <property type="match status" value="1"/>
</dbReference>
<feature type="compositionally biased region" description="Basic and acidic residues" evidence="6">
    <location>
        <begin position="530"/>
        <end position="553"/>
    </location>
</feature>
<evidence type="ECO:0000256" key="1">
    <source>
        <dbReference type="ARBA" id="ARBA00012513"/>
    </source>
</evidence>
<keyword evidence="2" id="KW-0808">Transferase</keyword>
<proteinExistence type="predicted"/>
<evidence type="ECO:0000256" key="2">
    <source>
        <dbReference type="ARBA" id="ARBA00022679"/>
    </source>
</evidence>
<evidence type="ECO:0000256" key="3">
    <source>
        <dbReference type="ARBA" id="ARBA00022741"/>
    </source>
</evidence>
<sequence>MRRFLEESDTFTWPEEPNQKRGSYFTFVAKGGYPRPEVLMKDEVVLGKPTYYEPDGRTQRVKQCRIKKSMQVEMRFTESFAVKALTREAGNQKDNIKEALAMTGLRHPHVAALLGTFFYWTLDNIVMFPAGVTDLADFLGCVSQKIRAEQVGPATDLRAADTVQQAHLEYQPNFSLDESLDRQLERLQGYFLCLCEGLSYLHGANVRHKDIKPENIVIDQSGNVVFVDFGTSVRYDPSQKTATLNPDALVTEEYATPERIKRKPRDKRSDVWCLGCVFVKMITLLFGKTLESFKDEISIQNPKTKSKVCVFQKSLPNVCSWLEKLQDLPFRGPKNRDMVRDSIQTIRTMVAEEMEDRIDAEDLWPAFDFASSPCRDCHPRHKTWRGPTEAQRRVYDEGVEARRDRAAEDNKLEKQEVQRDTEVQAESSSGLPISTGSLKKLAPPVDHRSKHRAALSERSARQPAFRQRRLSQPRQVQRKAAETQAQDFAVPGGEIDGVKRATSPPRVEIRPPVLEAEVDGGQLIRTTSTAKEDAEKELGRVDELEAEDNKENINADEIYVSPPSPPRRRDQRAKSAQRSPPPTPTASPRTTLYGPLPYEQRPQSLDGTQLSNKHDAPRVRVAARRSQKSLRTPSVASLGRGPPTPLRSLPTVVETVDPRACVPTVGVLNLKQGQAAQLKVEAGHWKEWHGNDHCRFFKLGKGVRKYDVMGSGTSVGQFDVQPGFWPLRSITSLLRPEPDYVCIHNWKVEPEYIQARDPPFVPIIPTRFVIAGPEESENSSKPAQ</sequence>
<dbReference type="AlphaFoldDB" id="A0A0D2ECJ2"/>
<dbReference type="OrthoDB" id="4161460at2759"/>
<dbReference type="PROSITE" id="PS50011">
    <property type="entry name" value="PROTEIN_KINASE_DOM"/>
    <property type="match status" value="1"/>
</dbReference>
<keyword evidence="3" id="KW-0547">Nucleotide-binding</keyword>
<feature type="compositionally biased region" description="Basic and acidic residues" evidence="6">
    <location>
        <begin position="404"/>
        <end position="422"/>
    </location>
</feature>
<dbReference type="STRING" id="348802.A0A0D2ECJ2"/>
<dbReference type="EC" id="2.7.11.1" evidence="1"/>
<dbReference type="PANTHER" id="PTHR43671">
    <property type="entry name" value="SERINE/THREONINE-PROTEIN KINASE NEK"/>
    <property type="match status" value="1"/>
</dbReference>